<protein>
    <submittedName>
        <fullName evidence="1">Uncharacterized protein</fullName>
    </submittedName>
</protein>
<keyword evidence="2" id="KW-1185">Reference proteome</keyword>
<comment type="caution">
    <text evidence="1">The sequence shown here is derived from an EMBL/GenBank/DDBJ whole genome shotgun (WGS) entry which is preliminary data.</text>
</comment>
<dbReference type="AlphaFoldDB" id="A0A2K2G0S4"/>
<reference evidence="1 2" key="1">
    <citation type="submission" date="2016-05" db="EMBL/GenBank/DDBJ databases">
        <title>Complete genome sequence of Novosphingobium guangzhouense SA925(T).</title>
        <authorList>
            <person name="Sha S."/>
        </authorList>
    </citation>
    <scope>NUCLEOTIDE SEQUENCE [LARGE SCALE GENOMIC DNA]</scope>
    <source>
        <strain evidence="1 2">SA925</strain>
    </source>
</reference>
<evidence type="ECO:0000313" key="2">
    <source>
        <dbReference type="Proteomes" id="UP000236327"/>
    </source>
</evidence>
<accession>A0A2K2G0S4</accession>
<organism evidence="1 2">
    <name type="scientific">Novosphingobium guangzhouense</name>
    <dbReference type="NCBI Taxonomy" id="1850347"/>
    <lineage>
        <taxon>Bacteria</taxon>
        <taxon>Pseudomonadati</taxon>
        <taxon>Pseudomonadota</taxon>
        <taxon>Alphaproteobacteria</taxon>
        <taxon>Sphingomonadales</taxon>
        <taxon>Sphingomonadaceae</taxon>
        <taxon>Novosphingobium</taxon>
    </lineage>
</organism>
<dbReference type="EMBL" id="LYMM01000033">
    <property type="protein sequence ID" value="PNU04602.1"/>
    <property type="molecule type" value="Genomic_DNA"/>
</dbReference>
<gene>
    <name evidence="1" type="ORF">A8V01_19530</name>
</gene>
<dbReference type="Proteomes" id="UP000236327">
    <property type="component" value="Unassembled WGS sequence"/>
</dbReference>
<name>A0A2K2G0S4_9SPHN</name>
<proteinExistence type="predicted"/>
<sequence>MSIRLDGEEGVELVFDAGKVVGKESLVFVGATREAIIVEDGPRFTEQWDDPSCDDVIERLTWCAENLICKWSVSTWLEVHAGIKTYRYFIRIAEKSEEVRYQLTWKAV</sequence>
<dbReference type="RefSeq" id="WP_103096142.1">
    <property type="nucleotide sequence ID" value="NZ_LYMM01000033.1"/>
</dbReference>
<evidence type="ECO:0000313" key="1">
    <source>
        <dbReference type="EMBL" id="PNU04602.1"/>
    </source>
</evidence>